<name>A0A5N5Q778_9AGAM</name>
<protein>
    <submittedName>
        <fullName evidence="1">Transmembrane protein</fullName>
    </submittedName>
</protein>
<dbReference type="InterPro" id="IPR015943">
    <property type="entry name" value="WD40/YVTN_repeat-like_dom_sf"/>
</dbReference>
<evidence type="ECO:0000313" key="2">
    <source>
        <dbReference type="Proteomes" id="UP000383932"/>
    </source>
</evidence>
<keyword evidence="1" id="KW-0812">Transmembrane</keyword>
<organism evidence="1 2">
    <name type="scientific">Ceratobasidium theobromae</name>
    <dbReference type="NCBI Taxonomy" id="1582974"/>
    <lineage>
        <taxon>Eukaryota</taxon>
        <taxon>Fungi</taxon>
        <taxon>Dikarya</taxon>
        <taxon>Basidiomycota</taxon>
        <taxon>Agaricomycotina</taxon>
        <taxon>Agaricomycetes</taxon>
        <taxon>Cantharellales</taxon>
        <taxon>Ceratobasidiaceae</taxon>
        <taxon>Ceratobasidium</taxon>
    </lineage>
</organism>
<reference evidence="1 2" key="1">
    <citation type="journal article" date="2019" name="Fungal Biol. Biotechnol.">
        <title>Draft genome sequence of fastidious pathogen Ceratobasidium theobromae, which causes vascular-streak dieback in Theobroma cacao.</title>
        <authorList>
            <person name="Ali S.S."/>
            <person name="Asman A."/>
            <person name="Shao J."/>
            <person name="Firmansyah A.P."/>
            <person name="Susilo A.W."/>
            <person name="Rosmana A."/>
            <person name="McMahon P."/>
            <person name="Junaid M."/>
            <person name="Guest D."/>
            <person name="Kheng T.Y."/>
            <person name="Meinhardt L.W."/>
            <person name="Bailey B.A."/>
        </authorList>
    </citation>
    <scope>NUCLEOTIDE SEQUENCE [LARGE SCALE GENOMIC DNA]</scope>
    <source>
        <strain evidence="1 2">CT2</strain>
    </source>
</reference>
<dbReference type="SUPFAM" id="SSF50978">
    <property type="entry name" value="WD40 repeat-like"/>
    <property type="match status" value="1"/>
</dbReference>
<dbReference type="InterPro" id="IPR036322">
    <property type="entry name" value="WD40_repeat_dom_sf"/>
</dbReference>
<dbReference type="OrthoDB" id="3156032at2759"/>
<dbReference type="EMBL" id="SSOP01001212">
    <property type="protein sequence ID" value="KAB5587311.1"/>
    <property type="molecule type" value="Genomic_DNA"/>
</dbReference>
<dbReference type="AlphaFoldDB" id="A0A5N5Q778"/>
<dbReference type="Gene3D" id="2.130.10.10">
    <property type="entry name" value="YVTN repeat-like/Quinoprotein amine dehydrogenase"/>
    <property type="match status" value="1"/>
</dbReference>
<keyword evidence="2" id="KW-1185">Reference proteome</keyword>
<proteinExistence type="predicted"/>
<keyword evidence="1" id="KW-0472">Membrane</keyword>
<comment type="caution">
    <text evidence="1">The sequence shown here is derived from an EMBL/GenBank/DDBJ whole genome shotgun (WGS) entry which is preliminary data.</text>
</comment>
<gene>
    <name evidence="1" type="ORF">CTheo_9242</name>
</gene>
<dbReference type="Proteomes" id="UP000383932">
    <property type="component" value="Unassembled WGS sequence"/>
</dbReference>
<accession>A0A5N5Q778</accession>
<sequence>MPFNMSIANGFRNIWTVSDIQKSVLTSVVVSPSGHWLTSASAGSDLLFIDFHSGSVVGTVNLEGQFNVTVSVWRSDTLLYVGCSDGSTFQISVNYSPAVSQPVQIVHIC</sequence>
<evidence type="ECO:0000313" key="1">
    <source>
        <dbReference type="EMBL" id="KAB5587311.1"/>
    </source>
</evidence>